<gene>
    <name evidence="2" type="ORF">CK203_006157</name>
</gene>
<feature type="compositionally biased region" description="Basic residues" evidence="1">
    <location>
        <begin position="20"/>
        <end position="33"/>
    </location>
</feature>
<sequence length="91" mass="10555">MLDEETSEEVEEDGTDTSMKRSRLSGRRARKRKEQGGGKIKEENDSQLLTNSFSQVPTPPFSLFVIGMEPCLVLEWKRTKILKCLKKRRRL</sequence>
<feature type="compositionally biased region" description="Acidic residues" evidence="1">
    <location>
        <begin position="1"/>
        <end position="15"/>
    </location>
</feature>
<evidence type="ECO:0000313" key="3">
    <source>
        <dbReference type="Proteomes" id="UP000288805"/>
    </source>
</evidence>
<comment type="caution">
    <text evidence="2">The sequence shown here is derived from an EMBL/GenBank/DDBJ whole genome shotgun (WGS) entry which is preliminary data.</text>
</comment>
<feature type="region of interest" description="Disordered" evidence="1">
    <location>
        <begin position="1"/>
        <end position="51"/>
    </location>
</feature>
<proteinExistence type="predicted"/>
<dbReference type="Proteomes" id="UP000288805">
    <property type="component" value="Unassembled WGS sequence"/>
</dbReference>
<organism evidence="2 3">
    <name type="scientific">Vitis vinifera</name>
    <name type="common">Grape</name>
    <dbReference type="NCBI Taxonomy" id="29760"/>
    <lineage>
        <taxon>Eukaryota</taxon>
        <taxon>Viridiplantae</taxon>
        <taxon>Streptophyta</taxon>
        <taxon>Embryophyta</taxon>
        <taxon>Tracheophyta</taxon>
        <taxon>Spermatophyta</taxon>
        <taxon>Magnoliopsida</taxon>
        <taxon>eudicotyledons</taxon>
        <taxon>Gunneridae</taxon>
        <taxon>Pentapetalae</taxon>
        <taxon>rosids</taxon>
        <taxon>Vitales</taxon>
        <taxon>Vitaceae</taxon>
        <taxon>Viteae</taxon>
        <taxon>Vitis</taxon>
    </lineage>
</organism>
<accession>A0A438K5T8</accession>
<feature type="compositionally biased region" description="Basic and acidic residues" evidence="1">
    <location>
        <begin position="34"/>
        <end position="44"/>
    </location>
</feature>
<evidence type="ECO:0000256" key="1">
    <source>
        <dbReference type="SAM" id="MobiDB-lite"/>
    </source>
</evidence>
<dbReference type="EMBL" id="QGNW01000015">
    <property type="protein sequence ID" value="RVX16564.1"/>
    <property type="molecule type" value="Genomic_DNA"/>
</dbReference>
<dbReference type="AlphaFoldDB" id="A0A438K5T8"/>
<evidence type="ECO:0000313" key="2">
    <source>
        <dbReference type="EMBL" id="RVX16564.1"/>
    </source>
</evidence>
<name>A0A438K5T8_VITVI</name>
<reference evidence="2 3" key="1">
    <citation type="journal article" date="2018" name="PLoS Genet.">
        <title>Population sequencing reveals clonal diversity and ancestral inbreeding in the grapevine cultivar Chardonnay.</title>
        <authorList>
            <person name="Roach M.J."/>
            <person name="Johnson D.L."/>
            <person name="Bohlmann J."/>
            <person name="van Vuuren H.J."/>
            <person name="Jones S.J."/>
            <person name="Pretorius I.S."/>
            <person name="Schmidt S.A."/>
            <person name="Borneman A.R."/>
        </authorList>
    </citation>
    <scope>NUCLEOTIDE SEQUENCE [LARGE SCALE GENOMIC DNA]</scope>
    <source>
        <strain evidence="3">cv. Chardonnay</strain>
        <tissue evidence="2">Leaf</tissue>
    </source>
</reference>
<protein>
    <submittedName>
        <fullName evidence="2">Uncharacterized protein</fullName>
    </submittedName>
</protein>